<dbReference type="Pfam" id="PF06445">
    <property type="entry name" value="GyrI-like"/>
    <property type="match status" value="1"/>
</dbReference>
<evidence type="ECO:0000313" key="5">
    <source>
        <dbReference type="Proteomes" id="UP000298588"/>
    </source>
</evidence>
<dbReference type="SUPFAM" id="SSF55136">
    <property type="entry name" value="Probable bacterial effector-binding domain"/>
    <property type="match status" value="1"/>
</dbReference>
<feature type="compositionally biased region" description="Pro residues" evidence="1">
    <location>
        <begin position="34"/>
        <end position="52"/>
    </location>
</feature>
<feature type="compositionally biased region" description="Low complexity" evidence="1">
    <location>
        <begin position="53"/>
        <end position="63"/>
    </location>
</feature>
<evidence type="ECO:0000256" key="2">
    <source>
        <dbReference type="SAM" id="SignalP"/>
    </source>
</evidence>
<dbReference type="RefSeq" id="WP_137098266.1">
    <property type="nucleotide sequence ID" value="NZ_CP039865.1"/>
</dbReference>
<organism evidence="4 5">
    <name type="scientific">Phreatobacter aquaticus</name>
    <dbReference type="NCBI Taxonomy" id="2570229"/>
    <lineage>
        <taxon>Bacteria</taxon>
        <taxon>Pseudomonadati</taxon>
        <taxon>Pseudomonadota</taxon>
        <taxon>Alphaproteobacteria</taxon>
        <taxon>Hyphomicrobiales</taxon>
        <taxon>Phreatobacteraceae</taxon>
        <taxon>Phreatobacter</taxon>
    </lineage>
</organism>
<accession>A0A4D7QKU4</accession>
<sequence length="225" mass="23438">MAAQAIVKAVRPILLGAALAWGLSSAPVLSQTPPAAPAPPAAAQPVPPPAAETPPAAATPPVASGDAVDTSGFGDEVTLTARPALVLKGKANWDDLYATFRKALADLNGIARAQGAVAAGPPMIRFVSSTDDTADFEAILPVAQITGATDRFLPAMPGMTPGGKAIRFTHLGGYDTMEQTYDEIANYIDERGVQAEDAFVEEYVRDPDTTAETELATFIYVFPKQ</sequence>
<evidence type="ECO:0000256" key="1">
    <source>
        <dbReference type="SAM" id="MobiDB-lite"/>
    </source>
</evidence>
<keyword evidence="2" id="KW-0732">Signal</keyword>
<dbReference type="KEGG" id="paqt:E8L99_03630"/>
<gene>
    <name evidence="4" type="ORF">E8L99_03630</name>
</gene>
<evidence type="ECO:0000259" key="3">
    <source>
        <dbReference type="Pfam" id="PF06445"/>
    </source>
</evidence>
<dbReference type="Gene3D" id="3.20.80.10">
    <property type="entry name" value="Regulatory factor, effector binding domain"/>
    <property type="match status" value="1"/>
</dbReference>
<dbReference type="InterPro" id="IPR029442">
    <property type="entry name" value="GyrI-like"/>
</dbReference>
<dbReference type="Proteomes" id="UP000298588">
    <property type="component" value="Chromosome"/>
</dbReference>
<feature type="domain" description="GyrI-like small molecule binding" evidence="3">
    <location>
        <begin position="77"/>
        <end position="221"/>
    </location>
</feature>
<protein>
    <submittedName>
        <fullName evidence="4">GyrI-like domain-containing protein</fullName>
    </submittedName>
</protein>
<feature type="region of interest" description="Disordered" evidence="1">
    <location>
        <begin position="31"/>
        <end position="69"/>
    </location>
</feature>
<evidence type="ECO:0000313" key="4">
    <source>
        <dbReference type="EMBL" id="QCK84932.1"/>
    </source>
</evidence>
<keyword evidence="5" id="KW-1185">Reference proteome</keyword>
<feature type="signal peptide" evidence="2">
    <location>
        <begin position="1"/>
        <end position="30"/>
    </location>
</feature>
<dbReference type="InterPro" id="IPR011256">
    <property type="entry name" value="Reg_factor_effector_dom_sf"/>
</dbReference>
<feature type="chain" id="PRO_5020486390" evidence="2">
    <location>
        <begin position="31"/>
        <end position="225"/>
    </location>
</feature>
<dbReference type="EMBL" id="CP039865">
    <property type="protein sequence ID" value="QCK84932.1"/>
    <property type="molecule type" value="Genomic_DNA"/>
</dbReference>
<proteinExistence type="predicted"/>
<dbReference type="OrthoDB" id="8449526at2"/>
<reference evidence="4 5" key="1">
    <citation type="submission" date="2019-04" db="EMBL/GenBank/DDBJ databases">
        <title>Phreatobacter aquaticus sp. nov.</title>
        <authorList>
            <person name="Choi A."/>
            <person name="Baek K."/>
        </authorList>
    </citation>
    <scope>NUCLEOTIDE SEQUENCE [LARGE SCALE GENOMIC DNA]</scope>
    <source>
        <strain evidence="4 5">NMCR1094</strain>
    </source>
</reference>
<name>A0A4D7QKU4_9HYPH</name>
<dbReference type="AlphaFoldDB" id="A0A4D7QKU4"/>